<evidence type="ECO:0000256" key="1">
    <source>
        <dbReference type="SAM" id="MobiDB-lite"/>
    </source>
</evidence>
<accession>A0A1E3RW34</accession>
<evidence type="ECO:0008006" key="4">
    <source>
        <dbReference type="Google" id="ProtNLM"/>
    </source>
</evidence>
<keyword evidence="3" id="KW-1185">Reference proteome</keyword>
<dbReference type="OrthoDB" id="4565554at2"/>
<feature type="region of interest" description="Disordered" evidence="1">
    <location>
        <begin position="1"/>
        <end position="118"/>
    </location>
</feature>
<feature type="compositionally biased region" description="Acidic residues" evidence="1">
    <location>
        <begin position="102"/>
        <end position="111"/>
    </location>
</feature>
<protein>
    <recommendedName>
        <fullName evidence="4">PAS domain S-box/diguanylate cyclase (GGDEF) domain-containing protein</fullName>
    </recommendedName>
</protein>
<reference evidence="3" key="1">
    <citation type="submission" date="2016-09" db="EMBL/GenBank/DDBJ databases">
        <authorList>
            <person name="Greninger A.L."/>
            <person name="Jerome K.R."/>
            <person name="Mcnair B."/>
            <person name="Wallis C."/>
            <person name="Fang F."/>
        </authorList>
    </citation>
    <scope>NUCLEOTIDE SEQUENCE [LARGE SCALE GENOMIC DNA]</scope>
    <source>
        <strain evidence="3">M7</strain>
    </source>
</reference>
<organism evidence="2 3">
    <name type="scientific">Mycolicibacterium holsaticum</name>
    <dbReference type="NCBI Taxonomy" id="152142"/>
    <lineage>
        <taxon>Bacteria</taxon>
        <taxon>Bacillati</taxon>
        <taxon>Actinomycetota</taxon>
        <taxon>Actinomycetes</taxon>
        <taxon>Mycobacteriales</taxon>
        <taxon>Mycobacteriaceae</taxon>
        <taxon>Mycolicibacterium</taxon>
    </lineage>
</organism>
<feature type="compositionally biased region" description="Basic and acidic residues" evidence="1">
    <location>
        <begin position="87"/>
        <end position="101"/>
    </location>
</feature>
<proteinExistence type="predicted"/>
<comment type="caution">
    <text evidence="2">The sequence shown here is derived from an EMBL/GenBank/DDBJ whole genome shotgun (WGS) entry which is preliminary data.</text>
</comment>
<dbReference type="RefSeq" id="WP_069405146.1">
    <property type="nucleotide sequence ID" value="NZ_MIGZ01000048.1"/>
</dbReference>
<dbReference type="Proteomes" id="UP000094243">
    <property type="component" value="Unassembled WGS sequence"/>
</dbReference>
<gene>
    <name evidence="2" type="ORF">BHQ17_10475</name>
</gene>
<name>A0A1E3RW34_9MYCO</name>
<dbReference type="AlphaFoldDB" id="A0A1E3RW34"/>
<dbReference type="EMBL" id="MIGZ01000048">
    <property type="protein sequence ID" value="ODQ94133.1"/>
    <property type="molecule type" value="Genomic_DNA"/>
</dbReference>
<evidence type="ECO:0000313" key="2">
    <source>
        <dbReference type="EMBL" id="ODQ94133.1"/>
    </source>
</evidence>
<evidence type="ECO:0000313" key="3">
    <source>
        <dbReference type="Proteomes" id="UP000094243"/>
    </source>
</evidence>
<sequence length="118" mass="12486">MGVQPDNTEFDASANDTGGVEDTLRPMEAMDSDDVRNDDGDQVVDPPDQWAAANHIAAEPDGESLDEKLAAERPEQSPAPSAQGTDDVDHIDPDSHGRSEGDVDGTPEDGDSIFPVVE</sequence>
<feature type="compositionally biased region" description="Basic and acidic residues" evidence="1">
    <location>
        <begin position="65"/>
        <end position="75"/>
    </location>
</feature>